<comment type="caution">
    <text evidence="2">The sequence shown here is derived from an EMBL/GenBank/DDBJ whole genome shotgun (WGS) entry which is preliminary data.</text>
</comment>
<evidence type="ECO:0000256" key="1">
    <source>
        <dbReference type="SAM" id="SignalP"/>
    </source>
</evidence>
<proteinExistence type="predicted"/>
<dbReference type="AlphaFoldDB" id="W6JZ81"/>
<reference evidence="2 3" key="1">
    <citation type="journal article" date="2013" name="ISME J.">
        <title>A metabolic model for members of the genus Tetrasphaera involved in enhanced biological phosphorus removal.</title>
        <authorList>
            <person name="Kristiansen R."/>
            <person name="Nguyen H.T.T."/>
            <person name="Saunders A.M."/>
            <person name="Nielsen J.L."/>
            <person name="Wimmer R."/>
            <person name="Le V.Q."/>
            <person name="McIlroy S.J."/>
            <person name="Petrovski S."/>
            <person name="Seviour R.J."/>
            <person name="Calteau A."/>
            <person name="Nielsen K.L."/>
            <person name="Nielsen P.H."/>
        </authorList>
    </citation>
    <scope>NUCLEOTIDE SEQUENCE [LARGE SCALE GENOMIC DNA]</scope>
    <source>
        <strain evidence="2 3">Ben110</strain>
    </source>
</reference>
<feature type="chain" id="PRO_5004879022" description="Secreted protein" evidence="1">
    <location>
        <begin position="30"/>
        <end position="213"/>
    </location>
</feature>
<dbReference type="EMBL" id="CAJA01000315">
    <property type="protein sequence ID" value="CCH74086.1"/>
    <property type="molecule type" value="Genomic_DNA"/>
</dbReference>
<organism evidence="2 3">
    <name type="scientific">Nostocoides australiense Ben110</name>
    <dbReference type="NCBI Taxonomy" id="1193182"/>
    <lineage>
        <taxon>Bacteria</taxon>
        <taxon>Bacillati</taxon>
        <taxon>Actinomycetota</taxon>
        <taxon>Actinomycetes</taxon>
        <taxon>Micrococcales</taxon>
        <taxon>Intrasporangiaceae</taxon>
        <taxon>Nostocoides</taxon>
    </lineage>
</organism>
<keyword evidence="3" id="KW-1185">Reference proteome</keyword>
<protein>
    <recommendedName>
        <fullName evidence="4">Secreted protein</fullName>
    </recommendedName>
</protein>
<sequence length="213" mass="22792">MDWRGLLHGAAGAGLLAVGGLVAPSTARAAVTDPATRKVILVGANPGIQLFDGETCTAYASCWRVDWSVMGAGTALVVWCAGQVHLVGHDETLARWLESHFTRHFPEVEGLAWPEPIHHPASVGIDIDLATGMRAHGGGFDIRMSPVLDRRAFVTDDFALGDVMHSLSLVFAPCGSGSIRMRGRMLPGELQRAGTPTRPWTSAFISEAEVWRA</sequence>
<accession>W6JZ81</accession>
<evidence type="ECO:0000313" key="2">
    <source>
        <dbReference type="EMBL" id="CCH74086.1"/>
    </source>
</evidence>
<dbReference type="Proteomes" id="UP000035763">
    <property type="component" value="Unassembled WGS sequence"/>
</dbReference>
<keyword evidence="1" id="KW-0732">Signal</keyword>
<name>W6JZ81_9MICO</name>
<evidence type="ECO:0000313" key="3">
    <source>
        <dbReference type="Proteomes" id="UP000035763"/>
    </source>
</evidence>
<feature type="signal peptide" evidence="1">
    <location>
        <begin position="1"/>
        <end position="29"/>
    </location>
</feature>
<gene>
    <name evidence="2" type="ORF">BN11_3820004</name>
</gene>
<evidence type="ECO:0008006" key="4">
    <source>
        <dbReference type="Google" id="ProtNLM"/>
    </source>
</evidence>